<keyword evidence="1" id="KW-0175">Coiled coil</keyword>
<organism evidence="4 5">
    <name type="scientific">Phytophthora lilii</name>
    <dbReference type="NCBI Taxonomy" id="2077276"/>
    <lineage>
        <taxon>Eukaryota</taxon>
        <taxon>Sar</taxon>
        <taxon>Stramenopiles</taxon>
        <taxon>Oomycota</taxon>
        <taxon>Peronosporomycetes</taxon>
        <taxon>Peronosporales</taxon>
        <taxon>Peronosporaceae</taxon>
        <taxon>Phytophthora</taxon>
    </lineage>
</organism>
<dbReference type="OrthoDB" id="200651at2759"/>
<dbReference type="AlphaFoldDB" id="A0A9W6X678"/>
<dbReference type="InterPro" id="IPR036638">
    <property type="entry name" value="HLH_DNA-bd_sf"/>
</dbReference>
<dbReference type="Gene3D" id="3.30.450.20">
    <property type="entry name" value="PAS domain"/>
    <property type="match status" value="1"/>
</dbReference>
<dbReference type="SUPFAM" id="SSF47459">
    <property type="entry name" value="HLH, helix-loop-helix DNA-binding domain"/>
    <property type="match status" value="1"/>
</dbReference>
<feature type="region of interest" description="Disordered" evidence="2">
    <location>
        <begin position="1"/>
        <end position="23"/>
    </location>
</feature>
<evidence type="ECO:0000259" key="3">
    <source>
        <dbReference type="PROSITE" id="PS50888"/>
    </source>
</evidence>
<dbReference type="CDD" id="cd00083">
    <property type="entry name" value="bHLH_SF"/>
    <property type="match status" value="1"/>
</dbReference>
<evidence type="ECO:0000256" key="1">
    <source>
        <dbReference type="SAM" id="Coils"/>
    </source>
</evidence>
<feature type="domain" description="BHLH" evidence="3">
    <location>
        <begin position="18"/>
        <end position="70"/>
    </location>
</feature>
<evidence type="ECO:0000313" key="5">
    <source>
        <dbReference type="Proteomes" id="UP001165083"/>
    </source>
</evidence>
<keyword evidence="5" id="KW-1185">Reference proteome</keyword>
<name>A0A9W6X678_9STRA</name>
<dbReference type="InterPro" id="IPR011598">
    <property type="entry name" value="bHLH_dom"/>
</dbReference>
<dbReference type="InterPro" id="IPR035965">
    <property type="entry name" value="PAS-like_dom_sf"/>
</dbReference>
<feature type="coiled-coil region" evidence="1">
    <location>
        <begin position="24"/>
        <end position="87"/>
    </location>
</feature>
<evidence type="ECO:0000313" key="4">
    <source>
        <dbReference type="EMBL" id="GMF32344.1"/>
    </source>
</evidence>
<proteinExistence type="predicted"/>
<dbReference type="SUPFAM" id="SSF55785">
    <property type="entry name" value="PYP-like sensor domain (PAS domain)"/>
    <property type="match status" value="1"/>
</dbReference>
<sequence>MYAPSGRTPAEPTPAKKRSREDLNLKEKQRMLRLNERIAQLKALLLEAGVHTKKNKQAVLDNTAHYIAQLRGDLRIGQQQAERAEQQARAQGPANSARLGRLLRSCFERNATPRVVLDAAARTVAFNAAFAARTGLAEAALRKKETLRPYLCADERQFAAVVQKVLATKQTVSVVVKAGKGPAVTLVAAAVTDDSDQVVNIELSLVPVETDHVPVKRQKTKVLHGQENAEVNSVAGGGQLKDEPEVIVQL</sequence>
<accession>A0A9W6X678</accession>
<dbReference type="Pfam" id="PF00010">
    <property type="entry name" value="HLH"/>
    <property type="match status" value="1"/>
</dbReference>
<dbReference type="Proteomes" id="UP001165083">
    <property type="component" value="Unassembled WGS sequence"/>
</dbReference>
<evidence type="ECO:0000256" key="2">
    <source>
        <dbReference type="SAM" id="MobiDB-lite"/>
    </source>
</evidence>
<dbReference type="GO" id="GO:0046983">
    <property type="term" value="F:protein dimerization activity"/>
    <property type="evidence" value="ECO:0007669"/>
    <property type="project" value="InterPro"/>
</dbReference>
<reference evidence="4" key="1">
    <citation type="submission" date="2023-04" db="EMBL/GenBank/DDBJ databases">
        <title>Phytophthora lilii NBRC 32176.</title>
        <authorList>
            <person name="Ichikawa N."/>
            <person name="Sato H."/>
            <person name="Tonouchi N."/>
        </authorList>
    </citation>
    <scope>NUCLEOTIDE SEQUENCE</scope>
    <source>
        <strain evidence="4">NBRC 32176</strain>
    </source>
</reference>
<dbReference type="Gene3D" id="4.10.280.10">
    <property type="entry name" value="Helix-loop-helix DNA-binding domain"/>
    <property type="match status" value="1"/>
</dbReference>
<dbReference type="SMART" id="SM00353">
    <property type="entry name" value="HLH"/>
    <property type="match status" value="1"/>
</dbReference>
<gene>
    <name evidence="4" type="ORF">Plil01_001383300</name>
</gene>
<dbReference type="EMBL" id="BSXW01000978">
    <property type="protein sequence ID" value="GMF32344.1"/>
    <property type="molecule type" value="Genomic_DNA"/>
</dbReference>
<protein>
    <submittedName>
        <fullName evidence="4">Unnamed protein product</fullName>
    </submittedName>
</protein>
<dbReference type="PROSITE" id="PS50888">
    <property type="entry name" value="BHLH"/>
    <property type="match status" value="1"/>
</dbReference>
<comment type="caution">
    <text evidence="4">The sequence shown here is derived from an EMBL/GenBank/DDBJ whole genome shotgun (WGS) entry which is preliminary data.</text>
</comment>